<evidence type="ECO:0000313" key="2">
    <source>
        <dbReference type="EMBL" id="MBP1904468.1"/>
    </source>
</evidence>
<dbReference type="Pfam" id="PF00990">
    <property type="entry name" value="GGDEF"/>
    <property type="match status" value="1"/>
</dbReference>
<dbReference type="InterPro" id="IPR000160">
    <property type="entry name" value="GGDEF_dom"/>
</dbReference>
<dbReference type="PANTHER" id="PTHR45138:SF9">
    <property type="entry name" value="DIGUANYLATE CYCLASE DGCM-RELATED"/>
    <property type="match status" value="1"/>
</dbReference>
<dbReference type="RefSeq" id="WP_245251207.1">
    <property type="nucleotide sequence ID" value="NZ_JAGGKG010000003.1"/>
</dbReference>
<dbReference type="SUPFAM" id="SSF55073">
    <property type="entry name" value="Nucleotide cyclase"/>
    <property type="match status" value="1"/>
</dbReference>
<dbReference type="SUPFAM" id="SSF55781">
    <property type="entry name" value="GAF domain-like"/>
    <property type="match status" value="2"/>
</dbReference>
<reference evidence="2 3" key="1">
    <citation type="submission" date="2021-03" db="EMBL/GenBank/DDBJ databases">
        <title>Genomic Encyclopedia of Type Strains, Phase IV (KMG-IV): sequencing the most valuable type-strain genomes for metagenomic binning, comparative biology and taxonomic classification.</title>
        <authorList>
            <person name="Goeker M."/>
        </authorList>
    </citation>
    <scope>NUCLEOTIDE SEQUENCE [LARGE SCALE GENOMIC DNA]</scope>
    <source>
        <strain evidence="2 3">DSM 14349</strain>
    </source>
</reference>
<accession>A0ABS4FQ49</accession>
<dbReference type="InterPro" id="IPR043128">
    <property type="entry name" value="Rev_trsase/Diguanyl_cyclase"/>
</dbReference>
<evidence type="ECO:0000259" key="1">
    <source>
        <dbReference type="PROSITE" id="PS50887"/>
    </source>
</evidence>
<evidence type="ECO:0000313" key="3">
    <source>
        <dbReference type="Proteomes" id="UP001519272"/>
    </source>
</evidence>
<dbReference type="Pfam" id="PF13185">
    <property type="entry name" value="GAF_2"/>
    <property type="match status" value="1"/>
</dbReference>
<dbReference type="CDD" id="cd01949">
    <property type="entry name" value="GGDEF"/>
    <property type="match status" value="1"/>
</dbReference>
<dbReference type="SMART" id="SM00065">
    <property type="entry name" value="GAF"/>
    <property type="match status" value="1"/>
</dbReference>
<dbReference type="InterPro" id="IPR029016">
    <property type="entry name" value="GAF-like_dom_sf"/>
</dbReference>
<comment type="caution">
    <text evidence="2">The sequence shown here is derived from an EMBL/GenBank/DDBJ whole genome shotgun (WGS) entry which is preliminary data.</text>
</comment>
<dbReference type="EMBL" id="JAGGKG010000003">
    <property type="protein sequence ID" value="MBP1904468.1"/>
    <property type="molecule type" value="Genomic_DNA"/>
</dbReference>
<name>A0ABS4FQ49_9BACL</name>
<proteinExistence type="predicted"/>
<dbReference type="NCBIfam" id="TIGR00254">
    <property type="entry name" value="GGDEF"/>
    <property type="match status" value="1"/>
</dbReference>
<dbReference type="InterPro" id="IPR029787">
    <property type="entry name" value="Nucleotide_cyclase"/>
</dbReference>
<feature type="domain" description="GGDEF" evidence="1">
    <location>
        <begin position="516"/>
        <end position="645"/>
    </location>
</feature>
<dbReference type="Gene3D" id="3.30.450.40">
    <property type="match status" value="2"/>
</dbReference>
<dbReference type="Gene3D" id="3.30.70.270">
    <property type="match status" value="1"/>
</dbReference>
<dbReference type="InterPro" id="IPR050469">
    <property type="entry name" value="Diguanylate_Cyclase"/>
</dbReference>
<organism evidence="2 3">
    <name type="scientific">Paenibacillus turicensis</name>
    <dbReference type="NCBI Taxonomy" id="160487"/>
    <lineage>
        <taxon>Bacteria</taxon>
        <taxon>Bacillati</taxon>
        <taxon>Bacillota</taxon>
        <taxon>Bacilli</taxon>
        <taxon>Bacillales</taxon>
        <taxon>Paenibacillaceae</taxon>
        <taxon>Paenibacillus</taxon>
    </lineage>
</organism>
<dbReference type="Proteomes" id="UP001519272">
    <property type="component" value="Unassembled WGS sequence"/>
</dbReference>
<dbReference type="PROSITE" id="PS50887">
    <property type="entry name" value="GGDEF"/>
    <property type="match status" value="1"/>
</dbReference>
<gene>
    <name evidence="2" type="ORF">J2Z32_001085</name>
</gene>
<dbReference type="InterPro" id="IPR003018">
    <property type="entry name" value="GAF"/>
</dbReference>
<protein>
    <submittedName>
        <fullName evidence="2">Diguanylate cyclase (GGDEF)-like protein</fullName>
    </submittedName>
</protein>
<sequence>MNSRVNTSNPLPPINNLGDKTTWLNGLDITKHDYPYIESLLRNSFNFWKQQASELYQLEGTKWYIANTTGKIIQDDLQAPLLEKDTLLVSELVKQCIEQQTPITEYTQYASWIALPITTRIADEPFAVLVCFWERKLEGLSPEFMVKVGAQHFQSCFYTNFENLFVTDLLQYEKQAKRDENRRAALFKIVQNLHDKIDVDSVLAETFERVEELFPSASIQLFMSQDHPSNDPRVKSLLLQESNSLCVRAYTEGTILQRPLAGADHAAKVEAAIPFVGKQGIYGVFHMIECCELFEDLDLQLMSMLIDTAGIAFENAKLYEQSNALVDELRLINEVTKRFNQSLQLNEVFKYATDELMTIFKAKYCCITQVDKTKNIMEVMSCNVPSLENNLFPVDYGYSGQVHSTREAIILYDYASYNQITSKLMEETNSRSLIAAPLITRGEVNGVVMLSHTEENFFSYDNFKLLQLLASHIGLAVANASLHAEVRRIANQDMLTGLFARHFVDEVIQEHQGKDINGSLILIDIDQFKQVNDTYGHQIGDKILKQVCTIIKNSIRKSDIAARWGGEELAVYLPGADVYNGFQIAEAIRLRVATNTEPAVTVSCGIADWSHHEQTRSVETLFYQADMALYHAKNSGRNQSQMAKRL</sequence>
<dbReference type="SMART" id="SM00267">
    <property type="entry name" value="GGDEF"/>
    <property type="match status" value="1"/>
</dbReference>
<dbReference type="PANTHER" id="PTHR45138">
    <property type="entry name" value="REGULATORY COMPONENTS OF SENSORY TRANSDUCTION SYSTEM"/>
    <property type="match status" value="1"/>
</dbReference>
<keyword evidence="3" id="KW-1185">Reference proteome</keyword>